<name>A0A0L6UHP1_9BASI</name>
<sequence>MRKICQESHHLACFPDPRLFFFSIHIICHQTLHRTDKEIQIPSSASTSTPNIPQPCIPASTSETPLSRQKQAPISWEKDGPEGTSSIRIILEWLAVDRNYQRWQGDNMGGATKSTLAAGILAEMVDAGITHRDTKAALTKMCRYWDVLHPIMGARTCANPPVKSESTSLSIPNLLSRNDNSPPADQQTTCSKAVGDSLGLEQVLNDSYKYWLKCFEACERREALKLVAENKQARIDSILEKRKLRLEARRMRLIEMEAQVIHRAEMDEVHARIGFIKELRDLGWSQEDIERFLSEQYSQGEGPSNPPPPDNESSEGEDSFNNDENPITL</sequence>
<feature type="compositionally biased region" description="Polar residues" evidence="1">
    <location>
        <begin position="59"/>
        <end position="72"/>
    </location>
</feature>
<organism evidence="2 3">
    <name type="scientific">Puccinia sorghi</name>
    <dbReference type="NCBI Taxonomy" id="27349"/>
    <lineage>
        <taxon>Eukaryota</taxon>
        <taxon>Fungi</taxon>
        <taxon>Dikarya</taxon>
        <taxon>Basidiomycota</taxon>
        <taxon>Pucciniomycotina</taxon>
        <taxon>Pucciniomycetes</taxon>
        <taxon>Pucciniales</taxon>
        <taxon>Pucciniaceae</taxon>
        <taxon>Puccinia</taxon>
    </lineage>
</organism>
<dbReference type="PANTHER" id="PTHR33324:SF2">
    <property type="entry name" value="MYB_SANT-LIKE DNA-BINDING DOMAIN-CONTAINING PROTEIN"/>
    <property type="match status" value="1"/>
</dbReference>
<evidence type="ECO:0000313" key="2">
    <source>
        <dbReference type="EMBL" id="KNZ48069.1"/>
    </source>
</evidence>
<gene>
    <name evidence="2" type="ORF">VP01_592g10</name>
</gene>
<dbReference type="OrthoDB" id="2157595at2759"/>
<feature type="compositionally biased region" description="Acidic residues" evidence="1">
    <location>
        <begin position="312"/>
        <end position="321"/>
    </location>
</feature>
<proteinExistence type="predicted"/>
<reference evidence="2 3" key="1">
    <citation type="submission" date="2015-08" db="EMBL/GenBank/DDBJ databases">
        <title>Next Generation Sequencing and Analysis of the Genome of Puccinia sorghi L Schw, the Causal Agent of Maize Common Rust.</title>
        <authorList>
            <person name="Rochi L."/>
            <person name="Burguener G."/>
            <person name="Darino M."/>
            <person name="Turjanski A."/>
            <person name="Kreff E."/>
            <person name="Dieguez M.J."/>
            <person name="Sacco F."/>
        </authorList>
    </citation>
    <scope>NUCLEOTIDE SEQUENCE [LARGE SCALE GENOMIC DNA]</scope>
    <source>
        <strain evidence="2 3">RO10H11247</strain>
    </source>
</reference>
<evidence type="ECO:0000256" key="1">
    <source>
        <dbReference type="SAM" id="MobiDB-lite"/>
    </source>
</evidence>
<feature type="region of interest" description="Disordered" evidence="1">
    <location>
        <begin position="43"/>
        <end position="82"/>
    </location>
</feature>
<accession>A0A0L6UHP1</accession>
<dbReference type="VEuPathDB" id="FungiDB:VP01_592g10"/>
<evidence type="ECO:0008006" key="4">
    <source>
        <dbReference type="Google" id="ProtNLM"/>
    </source>
</evidence>
<feature type="region of interest" description="Disordered" evidence="1">
    <location>
        <begin position="293"/>
        <end position="329"/>
    </location>
</feature>
<dbReference type="EMBL" id="LAVV01011196">
    <property type="protein sequence ID" value="KNZ48069.1"/>
    <property type="molecule type" value="Genomic_DNA"/>
</dbReference>
<keyword evidence="3" id="KW-1185">Reference proteome</keyword>
<protein>
    <recommendedName>
        <fullName evidence="4">No apical meristem-associated C-terminal domain-containing protein</fullName>
    </recommendedName>
</protein>
<evidence type="ECO:0000313" key="3">
    <source>
        <dbReference type="Proteomes" id="UP000037035"/>
    </source>
</evidence>
<dbReference type="PANTHER" id="PTHR33324">
    <property type="entry name" value="EXPRESSED PROTEIN"/>
    <property type="match status" value="1"/>
</dbReference>
<comment type="caution">
    <text evidence="2">The sequence shown here is derived from an EMBL/GenBank/DDBJ whole genome shotgun (WGS) entry which is preliminary data.</text>
</comment>
<dbReference type="Proteomes" id="UP000037035">
    <property type="component" value="Unassembled WGS sequence"/>
</dbReference>
<dbReference type="STRING" id="27349.A0A0L6UHP1"/>
<dbReference type="AlphaFoldDB" id="A0A0L6UHP1"/>